<evidence type="ECO:0000313" key="1">
    <source>
        <dbReference type="EMBL" id="KAL3361790.1"/>
    </source>
</evidence>
<accession>A0ABD2TZB7</accession>
<comment type="caution">
    <text evidence="1">The sequence shown here is derived from an EMBL/GenBank/DDBJ whole genome shotgun (WGS) entry which is preliminary data.</text>
</comment>
<dbReference type="EMBL" id="JBJKTR010000008">
    <property type="protein sequence ID" value="KAL3361785.1"/>
    <property type="molecule type" value="Genomic_DNA"/>
</dbReference>
<keyword evidence="2" id="KW-1185">Reference proteome</keyword>
<dbReference type="EMBL" id="JBJKTR010000008">
    <property type="protein sequence ID" value="KAL3361789.1"/>
    <property type="molecule type" value="Genomic_DNA"/>
</dbReference>
<dbReference type="EMBL" id="JBJKTR010000008">
    <property type="protein sequence ID" value="KAL3361790.1"/>
    <property type="molecule type" value="Genomic_DNA"/>
</dbReference>
<dbReference type="EMBL" id="JBJKTR010000008">
    <property type="protein sequence ID" value="KAL3361791.1"/>
    <property type="molecule type" value="Genomic_DNA"/>
</dbReference>
<dbReference type="EMBL" id="JBJKTR010000008">
    <property type="protein sequence ID" value="KAL3361793.1"/>
    <property type="molecule type" value="Genomic_DNA"/>
</dbReference>
<dbReference type="Proteomes" id="UP001627284">
    <property type="component" value="Unassembled WGS sequence"/>
</dbReference>
<reference evidence="1 2" key="1">
    <citation type="submission" date="2024-05" db="EMBL/GenBank/DDBJ databases">
        <title>De novo assembly of an allotetraploid wild potato.</title>
        <authorList>
            <person name="Hosaka A.J."/>
        </authorList>
    </citation>
    <scope>NUCLEOTIDE SEQUENCE [LARGE SCALE GENOMIC DNA]</scope>
    <source>
        <tissue evidence="1">Young leaves</tissue>
    </source>
</reference>
<organism evidence="1 2">
    <name type="scientific">Solanum stoloniferum</name>
    <dbReference type="NCBI Taxonomy" id="62892"/>
    <lineage>
        <taxon>Eukaryota</taxon>
        <taxon>Viridiplantae</taxon>
        <taxon>Streptophyta</taxon>
        <taxon>Embryophyta</taxon>
        <taxon>Tracheophyta</taxon>
        <taxon>Spermatophyta</taxon>
        <taxon>Magnoliopsida</taxon>
        <taxon>eudicotyledons</taxon>
        <taxon>Gunneridae</taxon>
        <taxon>Pentapetalae</taxon>
        <taxon>asterids</taxon>
        <taxon>lamiids</taxon>
        <taxon>Solanales</taxon>
        <taxon>Solanaceae</taxon>
        <taxon>Solanoideae</taxon>
        <taxon>Solaneae</taxon>
        <taxon>Solanum</taxon>
    </lineage>
</organism>
<proteinExistence type="predicted"/>
<evidence type="ECO:0000313" key="2">
    <source>
        <dbReference type="Proteomes" id="UP001627284"/>
    </source>
</evidence>
<dbReference type="EMBL" id="JBJKTR010000008">
    <property type="protein sequence ID" value="KAL3361786.1"/>
    <property type="molecule type" value="Genomic_DNA"/>
</dbReference>
<name>A0ABD2TZB7_9SOLN</name>
<dbReference type="AlphaFoldDB" id="A0ABD2TZB7"/>
<dbReference type="EMBL" id="JBJKTR010000008">
    <property type="protein sequence ID" value="KAL3361788.1"/>
    <property type="molecule type" value="Genomic_DNA"/>
</dbReference>
<sequence>MRFPIHTTVFPIWSSRINLLPPWFLLRRRRAPLEAEDFLSVQGYSVGSPCLSCFCWTTKGSSKSNLLNVKKAEKYITVTKSKRNLNQHFLSLPCFMDRKKGMFMGISHFRLQSYPWELVI</sequence>
<gene>
    <name evidence="1" type="ORF">AABB24_014584</name>
</gene>
<protein>
    <submittedName>
        <fullName evidence="1">Uncharacterized protein</fullName>
    </submittedName>
</protein>